<evidence type="ECO:0000259" key="9">
    <source>
        <dbReference type="PROSITE" id="PS50011"/>
    </source>
</evidence>
<keyword evidence="5" id="KW-0418">Kinase</keyword>
<protein>
    <recommendedName>
        <fullName evidence="1">non-specific serine/threonine protein kinase</fullName>
        <ecNumber evidence="1">2.7.11.1</ecNumber>
    </recommendedName>
</protein>
<organism evidence="10">
    <name type="scientific">Spongospora subterranea</name>
    <dbReference type="NCBI Taxonomy" id="70186"/>
    <lineage>
        <taxon>Eukaryota</taxon>
        <taxon>Sar</taxon>
        <taxon>Rhizaria</taxon>
        <taxon>Endomyxa</taxon>
        <taxon>Phytomyxea</taxon>
        <taxon>Plasmodiophorida</taxon>
        <taxon>Plasmodiophoridae</taxon>
        <taxon>Spongospora</taxon>
    </lineage>
</organism>
<dbReference type="Pfam" id="PF00069">
    <property type="entry name" value="Pkinase"/>
    <property type="match status" value="1"/>
</dbReference>
<feature type="non-terminal residue" evidence="10">
    <location>
        <position position="224"/>
    </location>
</feature>
<dbReference type="PANTHER" id="PTHR44329">
    <property type="entry name" value="SERINE/THREONINE-PROTEIN KINASE TNNI3K-RELATED"/>
    <property type="match status" value="1"/>
</dbReference>
<dbReference type="EMBL" id="HACM01000174">
    <property type="protein sequence ID" value="CRZ00616.1"/>
    <property type="molecule type" value="Transcribed_RNA"/>
</dbReference>
<evidence type="ECO:0000256" key="1">
    <source>
        <dbReference type="ARBA" id="ARBA00012513"/>
    </source>
</evidence>
<dbReference type="PANTHER" id="PTHR44329:SF285">
    <property type="entry name" value="V-MOS MOLONEY MURINE SARCOMA VIRAL ONCO HOMOLOG"/>
    <property type="match status" value="1"/>
</dbReference>
<keyword evidence="2" id="KW-0723">Serine/threonine-protein kinase</keyword>
<evidence type="ECO:0000256" key="7">
    <source>
        <dbReference type="ARBA" id="ARBA00047899"/>
    </source>
</evidence>
<comment type="catalytic activity">
    <reaction evidence="7">
        <text>L-threonyl-[protein] + ATP = O-phospho-L-threonyl-[protein] + ADP + H(+)</text>
        <dbReference type="Rhea" id="RHEA:46608"/>
        <dbReference type="Rhea" id="RHEA-COMP:11060"/>
        <dbReference type="Rhea" id="RHEA-COMP:11605"/>
        <dbReference type="ChEBI" id="CHEBI:15378"/>
        <dbReference type="ChEBI" id="CHEBI:30013"/>
        <dbReference type="ChEBI" id="CHEBI:30616"/>
        <dbReference type="ChEBI" id="CHEBI:61977"/>
        <dbReference type="ChEBI" id="CHEBI:456216"/>
        <dbReference type="EC" id="2.7.11.1"/>
    </reaction>
</comment>
<keyword evidence="4" id="KW-0547">Nucleotide-binding</keyword>
<reference evidence="10" key="1">
    <citation type="submission" date="2015-04" db="EMBL/GenBank/DDBJ databases">
        <title>The genome sequence of the plant pathogenic Rhizarian Plasmodiophora brassicae reveals insights in its biotrophic life cycle and the origin of chitin synthesis.</title>
        <authorList>
            <person name="Schwelm A."/>
            <person name="Fogelqvist J."/>
            <person name="Knaust A."/>
            <person name="Julke S."/>
            <person name="Lilja T."/>
            <person name="Dhandapani V."/>
            <person name="Bonilla-Rosso G."/>
            <person name="Karlsson M."/>
            <person name="Shevchenko A."/>
            <person name="Choi S.R."/>
            <person name="Kim H.G."/>
            <person name="Park J.Y."/>
            <person name="Lim Y.P."/>
            <person name="Ludwig-Muller J."/>
            <person name="Dixelius C."/>
        </authorList>
    </citation>
    <scope>NUCLEOTIDE SEQUENCE</scope>
    <source>
        <tissue evidence="10">Potato root galls</tissue>
    </source>
</reference>
<evidence type="ECO:0000256" key="5">
    <source>
        <dbReference type="ARBA" id="ARBA00022777"/>
    </source>
</evidence>
<proteinExistence type="predicted"/>
<dbReference type="AlphaFoldDB" id="A0A0H5QH10"/>
<dbReference type="EC" id="2.7.11.1" evidence="1"/>
<comment type="catalytic activity">
    <reaction evidence="8">
        <text>L-seryl-[protein] + ATP = O-phospho-L-seryl-[protein] + ADP + H(+)</text>
        <dbReference type="Rhea" id="RHEA:17989"/>
        <dbReference type="Rhea" id="RHEA-COMP:9863"/>
        <dbReference type="Rhea" id="RHEA-COMP:11604"/>
        <dbReference type="ChEBI" id="CHEBI:15378"/>
        <dbReference type="ChEBI" id="CHEBI:29999"/>
        <dbReference type="ChEBI" id="CHEBI:30616"/>
        <dbReference type="ChEBI" id="CHEBI:83421"/>
        <dbReference type="ChEBI" id="CHEBI:456216"/>
        <dbReference type="EC" id="2.7.11.1"/>
    </reaction>
</comment>
<sequence length="224" mass="25273">METIAQDASMWTQYVRGMALYIAHTDIRLGQRIYGGRSQIYRATIYTRRQRFAVKCLPMATAQSRLLALNEMQRWMSFRHPNILPLVGVSNIPDDNGVLELALISEFATFTSLSSLMLYRAAPEGVVLRLARDIASALHYIHSQRIIYGDLHSRNVVVNSDLQALLIDFGSCTDNEFGTRRSGTRGYEAPEMIRPAIRGVFGYNCRADIWPLGIILCELLGVNM</sequence>
<evidence type="ECO:0000313" key="10">
    <source>
        <dbReference type="EMBL" id="CRZ00616.1"/>
    </source>
</evidence>
<feature type="domain" description="Protein kinase" evidence="9">
    <location>
        <begin position="23"/>
        <end position="224"/>
    </location>
</feature>
<dbReference type="GO" id="GO:0005524">
    <property type="term" value="F:ATP binding"/>
    <property type="evidence" value="ECO:0007669"/>
    <property type="project" value="UniProtKB-KW"/>
</dbReference>
<dbReference type="InterPro" id="IPR000719">
    <property type="entry name" value="Prot_kinase_dom"/>
</dbReference>
<evidence type="ECO:0000256" key="6">
    <source>
        <dbReference type="ARBA" id="ARBA00022840"/>
    </source>
</evidence>
<dbReference type="CDD" id="cd00180">
    <property type="entry name" value="PKc"/>
    <property type="match status" value="1"/>
</dbReference>
<dbReference type="InterPro" id="IPR051681">
    <property type="entry name" value="Ser/Thr_Kinases-Pseudokinases"/>
</dbReference>
<dbReference type="InterPro" id="IPR011009">
    <property type="entry name" value="Kinase-like_dom_sf"/>
</dbReference>
<evidence type="ECO:0000256" key="4">
    <source>
        <dbReference type="ARBA" id="ARBA00022741"/>
    </source>
</evidence>
<evidence type="ECO:0000256" key="2">
    <source>
        <dbReference type="ARBA" id="ARBA00022527"/>
    </source>
</evidence>
<evidence type="ECO:0000256" key="8">
    <source>
        <dbReference type="ARBA" id="ARBA00048679"/>
    </source>
</evidence>
<keyword evidence="6" id="KW-0067">ATP-binding</keyword>
<dbReference type="GO" id="GO:0004674">
    <property type="term" value="F:protein serine/threonine kinase activity"/>
    <property type="evidence" value="ECO:0007669"/>
    <property type="project" value="UniProtKB-KW"/>
</dbReference>
<dbReference type="SUPFAM" id="SSF56112">
    <property type="entry name" value="Protein kinase-like (PK-like)"/>
    <property type="match status" value="1"/>
</dbReference>
<keyword evidence="3" id="KW-0808">Transferase</keyword>
<name>A0A0H5QH10_9EUKA</name>
<evidence type="ECO:0000256" key="3">
    <source>
        <dbReference type="ARBA" id="ARBA00022679"/>
    </source>
</evidence>
<accession>A0A0H5QH10</accession>
<dbReference type="PROSITE" id="PS50011">
    <property type="entry name" value="PROTEIN_KINASE_DOM"/>
    <property type="match status" value="1"/>
</dbReference>
<dbReference type="Gene3D" id="1.10.510.10">
    <property type="entry name" value="Transferase(Phosphotransferase) domain 1"/>
    <property type="match status" value="1"/>
</dbReference>